<comment type="caution">
    <text evidence="2">The sequence shown here is derived from an EMBL/GenBank/DDBJ whole genome shotgun (WGS) entry which is preliminary data.</text>
</comment>
<dbReference type="PANTHER" id="PTHR37981:SF1">
    <property type="entry name" value="SGNH HYDROLASE-TYPE ESTERASE DOMAIN-CONTAINING PROTEIN"/>
    <property type="match status" value="1"/>
</dbReference>
<name>A0A1Y1Z5J7_9PLEO</name>
<organism evidence="2 3">
    <name type="scientific">Clohesyomyces aquaticus</name>
    <dbReference type="NCBI Taxonomy" id="1231657"/>
    <lineage>
        <taxon>Eukaryota</taxon>
        <taxon>Fungi</taxon>
        <taxon>Dikarya</taxon>
        <taxon>Ascomycota</taxon>
        <taxon>Pezizomycotina</taxon>
        <taxon>Dothideomycetes</taxon>
        <taxon>Pleosporomycetidae</taxon>
        <taxon>Pleosporales</taxon>
        <taxon>Lindgomycetaceae</taxon>
        <taxon>Clohesyomyces</taxon>
    </lineage>
</organism>
<proteinExistence type="predicted"/>
<accession>A0A1Y1Z5J7</accession>
<dbReference type="GO" id="GO:0016788">
    <property type="term" value="F:hydrolase activity, acting on ester bonds"/>
    <property type="evidence" value="ECO:0007669"/>
    <property type="project" value="InterPro"/>
</dbReference>
<reference evidence="2 3" key="1">
    <citation type="submission" date="2016-07" db="EMBL/GenBank/DDBJ databases">
        <title>Pervasive Adenine N6-methylation of Active Genes in Fungi.</title>
        <authorList>
            <consortium name="DOE Joint Genome Institute"/>
            <person name="Mondo S.J."/>
            <person name="Dannebaum R.O."/>
            <person name="Kuo R.C."/>
            <person name="Labutti K."/>
            <person name="Haridas S."/>
            <person name="Kuo A."/>
            <person name="Salamov A."/>
            <person name="Ahrendt S.R."/>
            <person name="Lipzen A."/>
            <person name="Sullivan W."/>
            <person name="Andreopoulos W.B."/>
            <person name="Clum A."/>
            <person name="Lindquist E."/>
            <person name="Daum C."/>
            <person name="Ramamoorthy G.K."/>
            <person name="Gryganskyi A."/>
            <person name="Culley D."/>
            <person name="Magnuson J.K."/>
            <person name="James T.Y."/>
            <person name="O'Malley M.A."/>
            <person name="Stajich J.E."/>
            <person name="Spatafora J.W."/>
            <person name="Visel A."/>
            <person name="Grigoriev I.V."/>
        </authorList>
    </citation>
    <scope>NUCLEOTIDE SEQUENCE [LARGE SCALE GENOMIC DNA]</scope>
    <source>
        <strain evidence="2 3">CBS 115471</strain>
    </source>
</reference>
<keyword evidence="3" id="KW-1185">Reference proteome</keyword>
<evidence type="ECO:0000313" key="2">
    <source>
        <dbReference type="EMBL" id="ORY05562.1"/>
    </source>
</evidence>
<protein>
    <submittedName>
        <fullName evidence="2">SGNH hydrolase-type esterase domain-containing protein</fullName>
    </submittedName>
</protein>
<dbReference type="Gene3D" id="3.40.50.1110">
    <property type="entry name" value="SGNH hydrolase"/>
    <property type="match status" value="1"/>
</dbReference>
<dbReference type="SUPFAM" id="SSF52266">
    <property type="entry name" value="SGNH hydrolase"/>
    <property type="match status" value="1"/>
</dbReference>
<gene>
    <name evidence="2" type="ORF">BCR34DRAFT_604486</name>
</gene>
<evidence type="ECO:0000256" key="1">
    <source>
        <dbReference type="SAM" id="MobiDB-lite"/>
    </source>
</evidence>
<evidence type="ECO:0000313" key="3">
    <source>
        <dbReference type="Proteomes" id="UP000193144"/>
    </source>
</evidence>
<dbReference type="InterPro" id="IPR036514">
    <property type="entry name" value="SGNH_hydro_sf"/>
</dbReference>
<dbReference type="PANTHER" id="PTHR37981">
    <property type="entry name" value="LIPASE 2"/>
    <property type="match status" value="1"/>
</dbReference>
<keyword evidence="2" id="KW-0378">Hydrolase</keyword>
<dbReference type="InterPro" id="IPR037460">
    <property type="entry name" value="SEST-like"/>
</dbReference>
<sequence>MAADERIKGPKPIAFDFIACSGSRLQQIYTDGLDLPGQPKISQANQLKDDPEMVVMSIGGNDVGFCVSNNHVRKAINKNIDEPLTEAIETIFRKSPRTKLFITGYLAFWNHDTDYCDKVSWKLNCPNNFVLRVTNDRRKKMNEQTDLSNNKIKTIIHNWLTHADLLYVDVNAKFAGHRFCEEGVSEPSYRNPDIWFYPLEYTTGGQSVPYDGKDMPSGDCDALLDKNRVLDHNTSIDLNALPNNAGDGPIKTQKDIPDWLARVFHPTINGMTAYRDAIIEAYENYSPRQLPFQPGTCHFAVAQVEEPSLLQVIHCWKGVFLSASKDYEIQCDAIKGKVVVHVAPGDVLVFAFGDQKWNSDDTSAFQAGPFSPRVSEWDSRATNKLFLQVRLDLYRFSSVPVSPTPTQDESRFNPQPGAAGKPVSTSLARSCSMALRFEFPERAYQAG</sequence>
<dbReference type="OrthoDB" id="21678at2759"/>
<dbReference type="AlphaFoldDB" id="A0A1Y1Z5J7"/>
<feature type="region of interest" description="Disordered" evidence="1">
    <location>
        <begin position="400"/>
        <end position="424"/>
    </location>
</feature>
<dbReference type="GO" id="GO:0006629">
    <property type="term" value="P:lipid metabolic process"/>
    <property type="evidence" value="ECO:0007669"/>
    <property type="project" value="TreeGrafter"/>
</dbReference>
<dbReference type="EMBL" id="MCFA01000124">
    <property type="protein sequence ID" value="ORY05562.1"/>
    <property type="molecule type" value="Genomic_DNA"/>
</dbReference>
<dbReference type="Proteomes" id="UP000193144">
    <property type="component" value="Unassembled WGS sequence"/>
</dbReference>